<name>A0A3B0WUM4_9ZZZZ</name>
<reference evidence="1" key="1">
    <citation type="submission" date="2018-06" db="EMBL/GenBank/DDBJ databases">
        <authorList>
            <person name="Zhirakovskaya E."/>
        </authorList>
    </citation>
    <scope>NUCLEOTIDE SEQUENCE</scope>
</reference>
<dbReference type="AlphaFoldDB" id="A0A3B0WUM4"/>
<organism evidence="1">
    <name type="scientific">hydrothermal vent metagenome</name>
    <dbReference type="NCBI Taxonomy" id="652676"/>
    <lineage>
        <taxon>unclassified sequences</taxon>
        <taxon>metagenomes</taxon>
        <taxon>ecological metagenomes</taxon>
    </lineage>
</organism>
<proteinExistence type="predicted"/>
<sequence>MAQSHLAHGRASSKAEMTRREQLLTLIPTKKHKFKFFVIRFSN</sequence>
<dbReference type="EMBL" id="UOFC01000143">
    <property type="protein sequence ID" value="VAW47394.1"/>
    <property type="molecule type" value="Genomic_DNA"/>
</dbReference>
<gene>
    <name evidence="1" type="ORF">MNBD_GAMMA03-506</name>
</gene>
<protein>
    <submittedName>
        <fullName evidence="1">Uncharacterized protein</fullName>
    </submittedName>
</protein>
<accession>A0A3B0WUM4</accession>
<evidence type="ECO:0000313" key="1">
    <source>
        <dbReference type="EMBL" id="VAW47394.1"/>
    </source>
</evidence>